<dbReference type="GO" id="GO:0015225">
    <property type="term" value="F:biotin transmembrane transporter activity"/>
    <property type="evidence" value="ECO:0007669"/>
    <property type="project" value="UniProtKB-UniRule"/>
</dbReference>
<name>A0A9D2EN23_9FIRM</name>
<comment type="similarity">
    <text evidence="1 2">Belongs to the BioY family.</text>
</comment>
<evidence type="ECO:0000256" key="3">
    <source>
        <dbReference type="SAM" id="MobiDB-lite"/>
    </source>
</evidence>
<comment type="caution">
    <text evidence="5">The sequence shown here is derived from an EMBL/GenBank/DDBJ whole genome shotgun (WGS) entry which is preliminary data.</text>
</comment>
<dbReference type="Proteomes" id="UP000824049">
    <property type="component" value="Unassembled WGS sequence"/>
</dbReference>
<gene>
    <name evidence="5" type="ORF">H9968_10695</name>
</gene>
<feature type="transmembrane region" description="Helical" evidence="4">
    <location>
        <begin position="90"/>
        <end position="112"/>
    </location>
</feature>
<keyword evidence="2 4" id="KW-0472">Membrane</keyword>
<dbReference type="GO" id="GO:0005886">
    <property type="term" value="C:plasma membrane"/>
    <property type="evidence" value="ECO:0007669"/>
    <property type="project" value="UniProtKB-SubCell"/>
</dbReference>
<protein>
    <recommendedName>
        <fullName evidence="2">Biotin transporter</fullName>
    </recommendedName>
</protein>
<dbReference type="Pfam" id="PF02632">
    <property type="entry name" value="BioY"/>
    <property type="match status" value="1"/>
</dbReference>
<evidence type="ECO:0000256" key="2">
    <source>
        <dbReference type="PIRNR" id="PIRNR016661"/>
    </source>
</evidence>
<evidence type="ECO:0000313" key="5">
    <source>
        <dbReference type="EMBL" id="HIZ40366.1"/>
    </source>
</evidence>
<dbReference type="EMBL" id="DXBR01000098">
    <property type="protein sequence ID" value="HIZ40366.1"/>
    <property type="molecule type" value="Genomic_DNA"/>
</dbReference>
<feature type="compositionally biased region" description="Polar residues" evidence="3">
    <location>
        <begin position="1"/>
        <end position="28"/>
    </location>
</feature>
<feature type="transmembrane region" description="Helical" evidence="4">
    <location>
        <begin position="176"/>
        <end position="198"/>
    </location>
</feature>
<keyword evidence="2" id="KW-0813">Transport</keyword>
<evidence type="ECO:0000256" key="4">
    <source>
        <dbReference type="SAM" id="Phobius"/>
    </source>
</evidence>
<feature type="region of interest" description="Disordered" evidence="3">
    <location>
        <begin position="1"/>
        <end position="30"/>
    </location>
</feature>
<evidence type="ECO:0000256" key="1">
    <source>
        <dbReference type="ARBA" id="ARBA00010692"/>
    </source>
</evidence>
<dbReference type="PANTHER" id="PTHR34295:SF1">
    <property type="entry name" value="BIOTIN TRANSPORTER BIOY"/>
    <property type="match status" value="1"/>
</dbReference>
<accession>A0A9D2EN23</accession>
<keyword evidence="4" id="KW-1133">Transmembrane helix</keyword>
<keyword evidence="2" id="KW-1003">Cell membrane</keyword>
<reference evidence="5" key="1">
    <citation type="journal article" date="2021" name="PeerJ">
        <title>Extensive microbial diversity within the chicken gut microbiome revealed by metagenomics and culture.</title>
        <authorList>
            <person name="Gilroy R."/>
            <person name="Ravi A."/>
            <person name="Getino M."/>
            <person name="Pursley I."/>
            <person name="Horton D.L."/>
            <person name="Alikhan N.F."/>
            <person name="Baker D."/>
            <person name="Gharbi K."/>
            <person name="Hall N."/>
            <person name="Watson M."/>
            <person name="Adriaenssens E.M."/>
            <person name="Foster-Nyarko E."/>
            <person name="Jarju S."/>
            <person name="Secka A."/>
            <person name="Antonio M."/>
            <person name="Oren A."/>
            <person name="Chaudhuri R.R."/>
            <person name="La Ragione R."/>
            <person name="Hildebrand F."/>
            <person name="Pallen M.J."/>
        </authorList>
    </citation>
    <scope>NUCLEOTIDE SEQUENCE</scope>
    <source>
        <strain evidence="5">CHK179-28034</strain>
    </source>
</reference>
<feature type="transmembrane region" description="Helical" evidence="4">
    <location>
        <begin position="64"/>
        <end position="83"/>
    </location>
</feature>
<feature type="transmembrane region" description="Helical" evidence="4">
    <location>
        <begin position="118"/>
        <end position="136"/>
    </location>
</feature>
<dbReference type="PIRSF" id="PIRSF016661">
    <property type="entry name" value="BioY"/>
    <property type="match status" value="1"/>
</dbReference>
<sequence>MTSSEKNTNISQNNKCAGSPQSRVNTSERAPRRAFTTAQMTLTAIMAAVLCILGPLSIPIPVSPVPITLTNLAIYVSVCILGWKLGTVSYLIYLAIGLVGLPVFSSFGSGFGKLLGPTGGYLIGFIFMAVICGLFFEKCSSKALLFLGLVLGSLVNYAFGTTWLAAQANLTFSQALWAGVIPYLPADLIKILLAVWLAPGLRRKVFRGTGTLVA</sequence>
<keyword evidence="4" id="KW-0812">Transmembrane</keyword>
<dbReference type="AlphaFoldDB" id="A0A9D2EN23"/>
<dbReference type="InterPro" id="IPR003784">
    <property type="entry name" value="BioY"/>
</dbReference>
<evidence type="ECO:0000313" key="6">
    <source>
        <dbReference type="Proteomes" id="UP000824049"/>
    </source>
</evidence>
<feature type="transmembrane region" description="Helical" evidence="4">
    <location>
        <begin position="38"/>
        <end position="58"/>
    </location>
</feature>
<comment type="subcellular location">
    <subcellularLocation>
        <location evidence="2">Cell membrane</location>
        <topology evidence="2">Multi-pass membrane protein</topology>
    </subcellularLocation>
</comment>
<organism evidence="5 6">
    <name type="scientific">Candidatus Anaerobutyricum stercoris</name>
    <dbReference type="NCBI Taxonomy" id="2838457"/>
    <lineage>
        <taxon>Bacteria</taxon>
        <taxon>Bacillati</taxon>
        <taxon>Bacillota</taxon>
        <taxon>Clostridia</taxon>
        <taxon>Lachnospirales</taxon>
        <taxon>Lachnospiraceae</taxon>
        <taxon>Anaerobutyricum</taxon>
    </lineage>
</organism>
<proteinExistence type="inferred from homology"/>
<reference evidence="5" key="2">
    <citation type="submission" date="2021-04" db="EMBL/GenBank/DDBJ databases">
        <authorList>
            <person name="Gilroy R."/>
        </authorList>
    </citation>
    <scope>NUCLEOTIDE SEQUENCE</scope>
    <source>
        <strain evidence="5">CHK179-28034</strain>
    </source>
</reference>
<dbReference type="Gene3D" id="1.10.1760.20">
    <property type="match status" value="1"/>
</dbReference>
<dbReference type="PANTHER" id="PTHR34295">
    <property type="entry name" value="BIOTIN TRANSPORTER BIOY"/>
    <property type="match status" value="1"/>
</dbReference>
<feature type="transmembrane region" description="Helical" evidence="4">
    <location>
        <begin position="143"/>
        <end position="164"/>
    </location>
</feature>